<sequence length="136" mass="14844">MTSMILLVRATAAELQRPVTWARTRVRLVDSDVAGWALADVGEPNQSALERVAEEASALGPALLLVLGDLRTGRSRAPCARPRGPDRAYRALMAALGAPAPSQLARHRRGPLDFERTTEVRRRSILEAAVEETWGH</sequence>
<dbReference type="AlphaFoldDB" id="A0A0A0JX12"/>
<gene>
    <name evidence="1" type="ORF">N801_06205</name>
</gene>
<reference evidence="1 2" key="1">
    <citation type="submission" date="2013-08" db="EMBL/GenBank/DDBJ databases">
        <title>The genome sequence of Knoellia aerolata.</title>
        <authorList>
            <person name="Zhu W."/>
            <person name="Wang G."/>
        </authorList>
    </citation>
    <scope>NUCLEOTIDE SEQUENCE [LARGE SCALE GENOMIC DNA]</scope>
    <source>
        <strain evidence="1 2">DSM 18566</strain>
    </source>
</reference>
<keyword evidence="2" id="KW-1185">Reference proteome</keyword>
<dbReference type="STRING" id="1385519.N801_06205"/>
<protein>
    <submittedName>
        <fullName evidence="1">Uncharacterized protein</fullName>
    </submittedName>
</protein>
<evidence type="ECO:0000313" key="1">
    <source>
        <dbReference type="EMBL" id="KGN41743.1"/>
    </source>
</evidence>
<evidence type="ECO:0000313" key="2">
    <source>
        <dbReference type="Proteomes" id="UP000030013"/>
    </source>
</evidence>
<dbReference type="Proteomes" id="UP000030013">
    <property type="component" value="Unassembled WGS sequence"/>
</dbReference>
<proteinExistence type="predicted"/>
<name>A0A0A0JX12_9MICO</name>
<comment type="caution">
    <text evidence="1">The sequence shown here is derived from an EMBL/GenBank/DDBJ whole genome shotgun (WGS) entry which is preliminary data.</text>
</comment>
<accession>A0A0A0JX12</accession>
<organism evidence="1 2">
    <name type="scientific">Knoellia aerolata DSM 18566</name>
    <dbReference type="NCBI Taxonomy" id="1385519"/>
    <lineage>
        <taxon>Bacteria</taxon>
        <taxon>Bacillati</taxon>
        <taxon>Actinomycetota</taxon>
        <taxon>Actinomycetes</taxon>
        <taxon>Micrococcales</taxon>
        <taxon>Intrasporangiaceae</taxon>
        <taxon>Knoellia</taxon>
    </lineage>
</organism>
<dbReference type="EMBL" id="AVPL01000013">
    <property type="protein sequence ID" value="KGN41743.1"/>
    <property type="molecule type" value="Genomic_DNA"/>
</dbReference>